<proteinExistence type="predicted"/>
<organism evidence="2 3">
    <name type="scientific">Pseudonocardia bannensis</name>
    <dbReference type="NCBI Taxonomy" id="630973"/>
    <lineage>
        <taxon>Bacteria</taxon>
        <taxon>Bacillati</taxon>
        <taxon>Actinomycetota</taxon>
        <taxon>Actinomycetes</taxon>
        <taxon>Pseudonocardiales</taxon>
        <taxon>Pseudonocardiaceae</taxon>
        <taxon>Pseudonocardia</taxon>
    </lineage>
</organism>
<gene>
    <name evidence="2" type="ORF">HF519_19105</name>
</gene>
<dbReference type="RefSeq" id="WP_169414343.1">
    <property type="nucleotide sequence ID" value="NZ_JAAXKZ010000076.1"/>
</dbReference>
<dbReference type="EMBL" id="JAAXKZ010000076">
    <property type="protein sequence ID" value="NMH93647.1"/>
    <property type="molecule type" value="Genomic_DNA"/>
</dbReference>
<keyword evidence="1" id="KW-1133">Transmembrane helix</keyword>
<feature type="transmembrane region" description="Helical" evidence="1">
    <location>
        <begin position="45"/>
        <end position="65"/>
    </location>
</feature>
<comment type="caution">
    <text evidence="2">The sequence shown here is derived from an EMBL/GenBank/DDBJ whole genome shotgun (WGS) entry which is preliminary data.</text>
</comment>
<evidence type="ECO:0000256" key="1">
    <source>
        <dbReference type="SAM" id="Phobius"/>
    </source>
</evidence>
<dbReference type="Proteomes" id="UP000586918">
    <property type="component" value="Unassembled WGS sequence"/>
</dbReference>
<sequence length="163" mass="16943">MAGIGPAAAAPTAPADRAERNWRRAATWSVNTTAALHVVVGLDHLHHSTLLAAFFFGVALVQAGLGEGLRRRGPQGTLAAGVGGTVALVVLYVVSRLATLPLHEFNDRPEATDLLGMSVVTLELITVAALAALAAERWRARILDGVLLVGLGVWAAWATGILS</sequence>
<accession>A0A848DLL7</accession>
<dbReference type="AlphaFoldDB" id="A0A848DLL7"/>
<reference evidence="2 3" key="1">
    <citation type="submission" date="2020-04" db="EMBL/GenBank/DDBJ databases">
        <authorList>
            <person name="Klaysubun C."/>
            <person name="Duangmal K."/>
            <person name="Lipun K."/>
        </authorList>
    </citation>
    <scope>NUCLEOTIDE SEQUENCE [LARGE SCALE GENOMIC DNA]</scope>
    <source>
        <strain evidence="2 3">DSM 45300</strain>
    </source>
</reference>
<keyword evidence="1" id="KW-0812">Transmembrane</keyword>
<keyword evidence="3" id="KW-1185">Reference proteome</keyword>
<name>A0A848DLL7_9PSEU</name>
<feature type="transmembrane region" description="Helical" evidence="1">
    <location>
        <begin position="142"/>
        <end position="162"/>
    </location>
</feature>
<keyword evidence="1" id="KW-0472">Membrane</keyword>
<feature type="transmembrane region" description="Helical" evidence="1">
    <location>
        <begin position="114"/>
        <end position="135"/>
    </location>
</feature>
<protein>
    <submittedName>
        <fullName evidence="2">Uncharacterized protein</fullName>
    </submittedName>
</protein>
<feature type="transmembrane region" description="Helical" evidence="1">
    <location>
        <begin position="77"/>
        <end position="94"/>
    </location>
</feature>
<evidence type="ECO:0000313" key="3">
    <source>
        <dbReference type="Proteomes" id="UP000586918"/>
    </source>
</evidence>
<evidence type="ECO:0000313" key="2">
    <source>
        <dbReference type="EMBL" id="NMH93647.1"/>
    </source>
</evidence>